<protein>
    <submittedName>
        <fullName evidence="2">Uncharacterized protein</fullName>
    </submittedName>
</protein>
<dbReference type="AlphaFoldDB" id="A0AA35Y571"/>
<evidence type="ECO:0000313" key="3">
    <source>
        <dbReference type="Proteomes" id="UP001177003"/>
    </source>
</evidence>
<gene>
    <name evidence="2" type="ORF">LSALG_LOCUS110</name>
</gene>
<dbReference type="Proteomes" id="UP001177003">
    <property type="component" value="Chromosome 0"/>
</dbReference>
<feature type="region of interest" description="Disordered" evidence="1">
    <location>
        <begin position="26"/>
        <end position="78"/>
    </location>
</feature>
<feature type="compositionally biased region" description="Acidic residues" evidence="1">
    <location>
        <begin position="32"/>
        <end position="43"/>
    </location>
</feature>
<keyword evidence="3" id="KW-1185">Reference proteome</keyword>
<dbReference type="EMBL" id="OX465086">
    <property type="protein sequence ID" value="CAI9259201.1"/>
    <property type="molecule type" value="Genomic_DNA"/>
</dbReference>
<organism evidence="2 3">
    <name type="scientific">Lactuca saligna</name>
    <name type="common">Willowleaf lettuce</name>
    <dbReference type="NCBI Taxonomy" id="75948"/>
    <lineage>
        <taxon>Eukaryota</taxon>
        <taxon>Viridiplantae</taxon>
        <taxon>Streptophyta</taxon>
        <taxon>Embryophyta</taxon>
        <taxon>Tracheophyta</taxon>
        <taxon>Spermatophyta</taxon>
        <taxon>Magnoliopsida</taxon>
        <taxon>eudicotyledons</taxon>
        <taxon>Gunneridae</taxon>
        <taxon>Pentapetalae</taxon>
        <taxon>asterids</taxon>
        <taxon>campanulids</taxon>
        <taxon>Asterales</taxon>
        <taxon>Asteraceae</taxon>
        <taxon>Cichorioideae</taxon>
        <taxon>Cichorieae</taxon>
        <taxon>Lactucinae</taxon>
        <taxon>Lactuca</taxon>
    </lineage>
</organism>
<accession>A0AA35Y571</accession>
<reference evidence="2" key="1">
    <citation type="submission" date="2023-04" db="EMBL/GenBank/DDBJ databases">
        <authorList>
            <person name="Vijverberg K."/>
            <person name="Xiong W."/>
            <person name="Schranz E."/>
        </authorList>
    </citation>
    <scope>NUCLEOTIDE SEQUENCE</scope>
</reference>
<proteinExistence type="predicted"/>
<evidence type="ECO:0000313" key="2">
    <source>
        <dbReference type="EMBL" id="CAI9259201.1"/>
    </source>
</evidence>
<name>A0AA35Y571_LACSI</name>
<feature type="compositionally biased region" description="Low complexity" evidence="1">
    <location>
        <begin position="44"/>
        <end position="53"/>
    </location>
</feature>
<evidence type="ECO:0000256" key="1">
    <source>
        <dbReference type="SAM" id="MobiDB-lite"/>
    </source>
</evidence>
<sequence>MTCVDEHDFGMGYLETMPVIRNCGAHWGIVPSDDEGNEGDEQPDTQPKQQPQPRLRRRNVRGRGERGQPMHPPAPIVGSYIRDNMAGYFDQLSLRVN</sequence>